<accession>A0ABD1TSY2</accession>
<dbReference type="CDD" id="cd16618">
    <property type="entry name" value="mRING-HC-C4C4_CNOT4"/>
    <property type="match status" value="1"/>
</dbReference>
<feature type="compositionally biased region" description="Polar residues" evidence="2">
    <location>
        <begin position="133"/>
        <end position="160"/>
    </location>
</feature>
<dbReference type="InterPro" id="IPR013083">
    <property type="entry name" value="Znf_RING/FYVE/PHD"/>
</dbReference>
<feature type="compositionally biased region" description="Polar residues" evidence="2">
    <location>
        <begin position="218"/>
        <end position="239"/>
    </location>
</feature>
<evidence type="ECO:0000313" key="4">
    <source>
        <dbReference type="EMBL" id="KAL2515835.1"/>
    </source>
</evidence>
<dbReference type="InterPro" id="IPR039780">
    <property type="entry name" value="Mot2"/>
</dbReference>
<gene>
    <name evidence="4" type="ORF">Fot_29806</name>
</gene>
<name>A0ABD1TSY2_9LAMI</name>
<dbReference type="PANTHER" id="PTHR12603:SF0">
    <property type="entry name" value="CCR4-NOT TRANSCRIPTION COMPLEX SUBUNIT 4"/>
    <property type="match status" value="1"/>
</dbReference>
<keyword evidence="5" id="KW-1185">Reference proteome</keyword>
<dbReference type="InterPro" id="IPR001841">
    <property type="entry name" value="Znf_RING"/>
</dbReference>
<dbReference type="FunFam" id="3.30.40.10:FF:000383">
    <property type="entry name" value="RING/U-box superfamily protein"/>
    <property type="match status" value="1"/>
</dbReference>
<feature type="domain" description="RING-type" evidence="3">
    <location>
        <begin position="307"/>
        <end position="349"/>
    </location>
</feature>
<evidence type="ECO:0000313" key="5">
    <source>
        <dbReference type="Proteomes" id="UP001604277"/>
    </source>
</evidence>
<dbReference type="EMBL" id="JBFOLJ010000008">
    <property type="protein sequence ID" value="KAL2515835.1"/>
    <property type="molecule type" value="Genomic_DNA"/>
</dbReference>
<keyword evidence="1" id="KW-0863">Zinc-finger</keyword>
<feature type="compositionally biased region" description="Basic and acidic residues" evidence="2">
    <location>
        <begin position="99"/>
        <end position="132"/>
    </location>
</feature>
<feature type="compositionally biased region" description="Low complexity" evidence="2">
    <location>
        <begin position="161"/>
        <end position="173"/>
    </location>
</feature>
<dbReference type="PROSITE" id="PS50089">
    <property type="entry name" value="ZF_RING_2"/>
    <property type="match status" value="1"/>
</dbReference>
<proteinExistence type="predicted"/>
<comment type="caution">
    <text evidence="4">The sequence shown here is derived from an EMBL/GenBank/DDBJ whole genome shotgun (WGS) entry which is preliminary data.</text>
</comment>
<dbReference type="SUPFAM" id="SSF57850">
    <property type="entry name" value="RING/U-box"/>
    <property type="match status" value="1"/>
</dbReference>
<dbReference type="GO" id="GO:0008270">
    <property type="term" value="F:zinc ion binding"/>
    <property type="evidence" value="ECO:0007669"/>
    <property type="project" value="UniProtKB-KW"/>
</dbReference>
<dbReference type="AlphaFoldDB" id="A0ABD1TSY2"/>
<dbReference type="InterPro" id="IPR039515">
    <property type="entry name" value="NOT4_mRING-HC-C4C4"/>
</dbReference>
<evidence type="ECO:0000259" key="3">
    <source>
        <dbReference type="PROSITE" id="PS50089"/>
    </source>
</evidence>
<evidence type="ECO:0000256" key="2">
    <source>
        <dbReference type="SAM" id="MobiDB-lite"/>
    </source>
</evidence>
<feature type="region of interest" description="Disordered" evidence="2">
    <location>
        <begin position="91"/>
        <end position="182"/>
    </location>
</feature>
<organism evidence="4 5">
    <name type="scientific">Forsythia ovata</name>
    <dbReference type="NCBI Taxonomy" id="205694"/>
    <lineage>
        <taxon>Eukaryota</taxon>
        <taxon>Viridiplantae</taxon>
        <taxon>Streptophyta</taxon>
        <taxon>Embryophyta</taxon>
        <taxon>Tracheophyta</taxon>
        <taxon>Spermatophyta</taxon>
        <taxon>Magnoliopsida</taxon>
        <taxon>eudicotyledons</taxon>
        <taxon>Gunneridae</taxon>
        <taxon>Pentapetalae</taxon>
        <taxon>asterids</taxon>
        <taxon>lamiids</taxon>
        <taxon>Lamiales</taxon>
        <taxon>Oleaceae</taxon>
        <taxon>Forsythieae</taxon>
        <taxon>Forsythia</taxon>
    </lineage>
</organism>
<dbReference type="Gene3D" id="3.30.40.10">
    <property type="entry name" value="Zinc/RING finger domain, C3HC4 (zinc finger)"/>
    <property type="match status" value="1"/>
</dbReference>
<sequence>MEDERKIWVLACCDCGFRIPERVDSAMISDSIPNASIPMASSNPKDFAKKKRANRLAKLKQYKLDARREQWLSQVKNKGCCKEEFVVSDVTHGPPSVHLENESGRPTEKLEIKPGGKEDNYEDGLLIHHYSDSESSPLNSPTSRMSSILGSNDSVTNFTGSSSSSRSSSSGSMSEEDDGGCLDDWEAMADALSATDHQQHEHNLNSGSNSPPPGQHVNGAQSESQSEITNWTVSRTASSKPKPGSGVTVVQKAPVNCWAWRRDDACRPQSLPNLSKQYSFPLNPERHVGSRGSVCGCKNVVPVPTTCPICYEDLDVTDSSFLPCLCGFRLCLFCHKRILEENGRCPGCRKQYENDPVEGEATSDGGSLTFRVARSCSMITRS</sequence>
<dbReference type="Proteomes" id="UP001604277">
    <property type="component" value="Unassembled WGS sequence"/>
</dbReference>
<reference evidence="5" key="1">
    <citation type="submission" date="2024-07" db="EMBL/GenBank/DDBJ databases">
        <title>Two chromosome-level genome assemblies of Korean endemic species Abeliophyllum distichum and Forsythia ovata (Oleaceae).</title>
        <authorList>
            <person name="Jang H."/>
        </authorList>
    </citation>
    <scope>NUCLEOTIDE SEQUENCE [LARGE SCALE GENOMIC DNA]</scope>
</reference>
<evidence type="ECO:0000256" key="1">
    <source>
        <dbReference type="PROSITE-ProRule" id="PRU00175"/>
    </source>
</evidence>
<keyword evidence="1" id="KW-0479">Metal-binding</keyword>
<keyword evidence="1" id="KW-0862">Zinc</keyword>
<dbReference type="PANTHER" id="PTHR12603">
    <property type="entry name" value="CCR4-NOT TRANSCRIPTION COMPLEX RELATED"/>
    <property type="match status" value="1"/>
</dbReference>
<protein>
    <submittedName>
        <fullName evidence="4">RING/U-box superfamily protein</fullName>
    </submittedName>
</protein>
<dbReference type="Pfam" id="PF14570">
    <property type="entry name" value="zf-RING_4"/>
    <property type="match status" value="1"/>
</dbReference>
<feature type="region of interest" description="Disordered" evidence="2">
    <location>
        <begin position="195"/>
        <end position="248"/>
    </location>
</feature>